<organism evidence="9 10">
    <name type="scientific">Vogesella aquatica</name>
    <dbReference type="NCBI Taxonomy" id="2984206"/>
    <lineage>
        <taxon>Bacteria</taxon>
        <taxon>Pseudomonadati</taxon>
        <taxon>Pseudomonadota</taxon>
        <taxon>Betaproteobacteria</taxon>
        <taxon>Neisseriales</taxon>
        <taxon>Chromobacteriaceae</taxon>
        <taxon>Vogesella</taxon>
    </lineage>
</organism>
<sequence length="208" mass="23616">MRPTLLSNPSTATVGRIKALLFVLCLLPLAISLWQALGGQAVNPVETLTRDSGSWALNLLLAGLAVTPLRRLGAPGWLLRLRRMLGLYAFFYASVHLLIYLWLDQLFDWPAIVHDIIKRPFITVGMAAFALLLPLAITSTDGWLRRLKRRWGQLHRLVYLLAVLAVIHYLWLVKRDLTEPLLYAAVLGLLLGLRLWWRLRPTMGPRVQ</sequence>
<keyword evidence="2 7" id="KW-0813">Transport</keyword>
<keyword evidence="7" id="KW-0288">FMN</keyword>
<dbReference type="PANTHER" id="PTHR36964">
    <property type="entry name" value="PROTEIN-METHIONINE-SULFOXIDE REDUCTASE HEME-BINDING SUBUNIT MSRQ"/>
    <property type="match status" value="1"/>
</dbReference>
<comment type="subunit">
    <text evidence="7">Heterodimer of a catalytic subunit (MsrP) and a heme-binding subunit (MsrQ).</text>
</comment>
<keyword evidence="7" id="KW-1003">Cell membrane</keyword>
<evidence type="ECO:0000256" key="5">
    <source>
        <dbReference type="ARBA" id="ARBA00023004"/>
    </source>
</evidence>
<keyword evidence="3 7" id="KW-0812">Transmembrane</keyword>
<evidence type="ECO:0000256" key="3">
    <source>
        <dbReference type="ARBA" id="ARBA00022692"/>
    </source>
</evidence>
<feature type="transmembrane region" description="Helical" evidence="7">
    <location>
        <begin position="85"/>
        <end position="103"/>
    </location>
</feature>
<evidence type="ECO:0000259" key="8">
    <source>
        <dbReference type="Pfam" id="PF01794"/>
    </source>
</evidence>
<comment type="caution">
    <text evidence="9">The sequence shown here is derived from an EMBL/GenBank/DDBJ whole genome shotgun (WGS) entry which is preliminary data.</text>
</comment>
<feature type="transmembrane region" description="Helical" evidence="7">
    <location>
        <begin position="180"/>
        <end position="197"/>
    </location>
</feature>
<comment type="caution">
    <text evidence="7">Lacks conserved residue(s) required for the propagation of feature annotation.</text>
</comment>
<keyword evidence="7" id="KW-0479">Metal-binding</keyword>
<evidence type="ECO:0000256" key="2">
    <source>
        <dbReference type="ARBA" id="ARBA00022448"/>
    </source>
</evidence>
<comment type="function">
    <text evidence="7">Part of the MsrPQ system that repairs oxidized periplasmic proteins containing methionine sulfoxide residues (Met-O), using respiratory chain electrons. Thus protects these proteins from oxidative-stress damage caused by reactive species of oxygen and chlorine generated by the host defense mechanisms. MsrPQ is essential for the maintenance of envelope integrity under bleach stress, rescuing a wide series of structurally unrelated periplasmic proteins from methionine oxidation. MsrQ provides electrons for reduction to the reductase catalytic subunit MsrP, using the quinone pool of the respiratory chain.</text>
</comment>
<dbReference type="HAMAP" id="MF_01207">
    <property type="entry name" value="MsrQ"/>
    <property type="match status" value="1"/>
</dbReference>
<feature type="domain" description="Ferric oxidoreductase" evidence="8">
    <location>
        <begin position="53"/>
        <end position="166"/>
    </location>
</feature>
<dbReference type="RefSeq" id="WP_272752351.1">
    <property type="nucleotide sequence ID" value="NZ_JAQQLF010000015.1"/>
</dbReference>
<name>A0ABT5J053_9NEIS</name>
<keyword evidence="5 7" id="KW-0408">Iron</keyword>
<keyword evidence="4 7" id="KW-1133">Transmembrane helix</keyword>
<comment type="cofactor">
    <cofactor evidence="7">
        <name>FMN</name>
        <dbReference type="ChEBI" id="CHEBI:58210"/>
    </cofactor>
    <text evidence="7">Binds 1 FMN per subunit.</text>
</comment>
<feature type="transmembrane region" description="Helical" evidence="7">
    <location>
        <begin position="123"/>
        <end position="144"/>
    </location>
</feature>
<dbReference type="InterPro" id="IPR022837">
    <property type="entry name" value="MsrQ-like"/>
</dbReference>
<dbReference type="Pfam" id="PF01794">
    <property type="entry name" value="Ferric_reduct"/>
    <property type="match status" value="1"/>
</dbReference>
<evidence type="ECO:0000256" key="6">
    <source>
        <dbReference type="ARBA" id="ARBA00023136"/>
    </source>
</evidence>
<keyword evidence="7" id="KW-0249">Electron transport</keyword>
<feature type="transmembrane region" description="Helical" evidence="7">
    <location>
        <begin position="54"/>
        <end position="73"/>
    </location>
</feature>
<proteinExistence type="inferred from homology"/>
<evidence type="ECO:0000256" key="7">
    <source>
        <dbReference type="HAMAP-Rule" id="MF_01207"/>
    </source>
</evidence>
<evidence type="ECO:0000256" key="1">
    <source>
        <dbReference type="ARBA" id="ARBA00004141"/>
    </source>
</evidence>
<dbReference type="Proteomes" id="UP001219956">
    <property type="component" value="Unassembled WGS sequence"/>
</dbReference>
<accession>A0ABT5J053</accession>
<comment type="subcellular location">
    <subcellularLocation>
        <location evidence="7">Cell membrane</location>
        <topology evidence="7">Multi-pass membrane protein</topology>
    </subcellularLocation>
    <subcellularLocation>
        <location evidence="1">Membrane</location>
        <topology evidence="1">Multi-pass membrane protein</topology>
    </subcellularLocation>
</comment>
<keyword evidence="7" id="KW-0349">Heme</keyword>
<dbReference type="InterPro" id="IPR013130">
    <property type="entry name" value="Fe3_Rdtase_TM_dom"/>
</dbReference>
<protein>
    <recommendedName>
        <fullName evidence="7">Protein-methionine-sulfoxide reductase heme-binding subunit MsrQ</fullName>
    </recommendedName>
    <alternativeName>
        <fullName evidence="7">Flavocytochrome MsrQ</fullName>
    </alternativeName>
</protein>
<gene>
    <name evidence="7" type="primary">msrQ</name>
    <name evidence="9" type="ORF">PQU95_12610</name>
</gene>
<evidence type="ECO:0000313" key="10">
    <source>
        <dbReference type="Proteomes" id="UP001219956"/>
    </source>
</evidence>
<feature type="transmembrane region" description="Helical" evidence="7">
    <location>
        <begin position="156"/>
        <end position="174"/>
    </location>
</feature>
<comment type="cofactor">
    <cofactor evidence="7">
        <name>heme b</name>
        <dbReference type="ChEBI" id="CHEBI:60344"/>
    </cofactor>
    <text evidence="7">Binds 1 heme b (iron(II)-protoporphyrin IX) group per subunit.</text>
</comment>
<evidence type="ECO:0000256" key="4">
    <source>
        <dbReference type="ARBA" id="ARBA00022989"/>
    </source>
</evidence>
<keyword evidence="6 7" id="KW-0472">Membrane</keyword>
<dbReference type="PANTHER" id="PTHR36964:SF1">
    <property type="entry name" value="PROTEIN-METHIONINE-SULFOXIDE REDUCTASE HEME-BINDING SUBUNIT MSRQ"/>
    <property type="match status" value="1"/>
</dbReference>
<keyword evidence="7" id="KW-0285">Flavoprotein</keyword>
<evidence type="ECO:0000313" key="9">
    <source>
        <dbReference type="EMBL" id="MDC7718052.1"/>
    </source>
</evidence>
<reference evidence="9 10" key="1">
    <citation type="submission" date="2023-01" db="EMBL/GenBank/DDBJ databases">
        <title>Novel species of the genus Vogesella isolated from rivers.</title>
        <authorList>
            <person name="Lu H."/>
        </authorList>
    </citation>
    <scope>NUCLEOTIDE SEQUENCE [LARGE SCALE GENOMIC DNA]</scope>
    <source>
        <strain evidence="9 10">DC21W</strain>
    </source>
</reference>
<keyword evidence="10" id="KW-1185">Reference proteome</keyword>
<comment type="similarity">
    <text evidence="7">Belongs to the MsrQ family.</text>
</comment>
<dbReference type="EMBL" id="JAQQLF010000015">
    <property type="protein sequence ID" value="MDC7718052.1"/>
    <property type="molecule type" value="Genomic_DNA"/>
</dbReference>